<dbReference type="Gene3D" id="3.30.70.270">
    <property type="match status" value="1"/>
</dbReference>
<feature type="transmembrane region" description="Helical" evidence="3">
    <location>
        <begin position="195"/>
        <end position="217"/>
    </location>
</feature>
<proteinExistence type="predicted"/>
<dbReference type="Pfam" id="PF00990">
    <property type="entry name" value="GGDEF"/>
    <property type="match status" value="1"/>
</dbReference>
<dbReference type="InterPro" id="IPR043128">
    <property type="entry name" value="Rev_trsase/Diguanyl_cyclase"/>
</dbReference>
<keyword evidence="3" id="KW-0472">Membrane</keyword>
<evidence type="ECO:0000256" key="2">
    <source>
        <dbReference type="ARBA" id="ARBA00034247"/>
    </source>
</evidence>
<dbReference type="PROSITE" id="PS50887">
    <property type="entry name" value="GGDEF"/>
    <property type="match status" value="1"/>
</dbReference>
<dbReference type="InterPro" id="IPR029787">
    <property type="entry name" value="Nucleotide_cyclase"/>
</dbReference>
<accession>A0A2N7VAX1</accession>
<feature type="transmembrane region" description="Helical" evidence="3">
    <location>
        <begin position="171"/>
        <end position="188"/>
    </location>
</feature>
<dbReference type="Pfam" id="PF17158">
    <property type="entry name" value="MASE4"/>
    <property type="match status" value="1"/>
</dbReference>
<feature type="transmembrane region" description="Helical" evidence="3">
    <location>
        <begin position="54"/>
        <end position="78"/>
    </location>
</feature>
<feature type="domain" description="GGDEF" evidence="4">
    <location>
        <begin position="295"/>
        <end position="431"/>
    </location>
</feature>
<dbReference type="Proteomes" id="UP000235616">
    <property type="component" value="Unassembled WGS sequence"/>
</dbReference>
<feature type="transmembrane region" description="Helical" evidence="3">
    <location>
        <begin position="127"/>
        <end position="151"/>
    </location>
</feature>
<comment type="caution">
    <text evidence="5">The sequence shown here is derived from an EMBL/GenBank/DDBJ whole genome shotgun (WGS) entry which is preliminary data.</text>
</comment>
<dbReference type="PANTHER" id="PTHR45138">
    <property type="entry name" value="REGULATORY COMPONENTS OF SENSORY TRANSDUCTION SYSTEM"/>
    <property type="match status" value="1"/>
</dbReference>
<dbReference type="InterPro" id="IPR050469">
    <property type="entry name" value="Diguanylate_Cyclase"/>
</dbReference>
<keyword evidence="3" id="KW-0812">Transmembrane</keyword>
<name>A0A2N7VAX1_9BURK</name>
<dbReference type="SUPFAM" id="SSF55073">
    <property type="entry name" value="Nucleotide cyclase"/>
    <property type="match status" value="1"/>
</dbReference>
<feature type="transmembrane region" description="Helical" evidence="3">
    <location>
        <begin position="223"/>
        <end position="245"/>
    </location>
</feature>
<dbReference type="NCBIfam" id="TIGR00254">
    <property type="entry name" value="GGDEF"/>
    <property type="match status" value="1"/>
</dbReference>
<comment type="catalytic activity">
    <reaction evidence="2">
        <text>2 GTP = 3',3'-c-di-GMP + 2 diphosphate</text>
        <dbReference type="Rhea" id="RHEA:24898"/>
        <dbReference type="ChEBI" id="CHEBI:33019"/>
        <dbReference type="ChEBI" id="CHEBI:37565"/>
        <dbReference type="ChEBI" id="CHEBI:58805"/>
        <dbReference type="EC" id="2.7.7.65"/>
    </reaction>
</comment>
<dbReference type="FunFam" id="3.30.70.270:FF:000001">
    <property type="entry name" value="Diguanylate cyclase domain protein"/>
    <property type="match status" value="1"/>
</dbReference>
<dbReference type="GO" id="GO:0043709">
    <property type="term" value="P:cell adhesion involved in single-species biofilm formation"/>
    <property type="evidence" value="ECO:0007669"/>
    <property type="project" value="TreeGrafter"/>
</dbReference>
<sequence length="433" mass="46385">MVLGAMLVWPKANVPAPIVPSFLPMFGTAIFLTEILTAHLLYTQYSVSGRPVYAALSGAYVFSGVSVAMQLVAFPGVFSATGLAGSMQSAVWIWVFWHGMFPGLVGLALLVRRQFPRGSQRALNRRLIALALIAGGAVFAGAMCFAAITAATSLPNLIAGGSYRTLTDNPVGVAVILANVIAFVVLVASTRLRTLLELWLAVALLAGSVDVILTLHAGARYSVGWYAARIAAVCASSAVLGMLIWEVSHLYRSLHRAHETLMMASLRDGLTKTFNRQYFDTRFPELLGEAVSTGRPLSVLMVDVDYFKQYNDTFGHLAGDDCLRAVATALQSALRRQWDFVARFGGEEFVVVLPNCNMDSAAAIAESLRGSVEALNIGAPHSPEGRVTVSVGVATSEQQGFALVSELLQEADRGLYRAKRFGRNCVAGAEGHQ</sequence>
<dbReference type="InterPro" id="IPR000160">
    <property type="entry name" value="GGDEF_dom"/>
</dbReference>
<feature type="transmembrane region" description="Helical" evidence="3">
    <location>
        <begin position="90"/>
        <end position="111"/>
    </location>
</feature>
<evidence type="ECO:0000313" key="6">
    <source>
        <dbReference type="Proteomes" id="UP000235616"/>
    </source>
</evidence>
<organism evidence="5 6">
    <name type="scientific">Trinickia dabaoshanensis</name>
    <dbReference type="NCBI Taxonomy" id="564714"/>
    <lineage>
        <taxon>Bacteria</taxon>
        <taxon>Pseudomonadati</taxon>
        <taxon>Pseudomonadota</taxon>
        <taxon>Betaproteobacteria</taxon>
        <taxon>Burkholderiales</taxon>
        <taxon>Burkholderiaceae</taxon>
        <taxon>Trinickia</taxon>
    </lineage>
</organism>
<dbReference type="EC" id="2.7.7.65" evidence="1"/>
<evidence type="ECO:0000259" key="4">
    <source>
        <dbReference type="PROSITE" id="PS50887"/>
    </source>
</evidence>
<evidence type="ECO:0000256" key="3">
    <source>
        <dbReference type="SAM" id="Phobius"/>
    </source>
</evidence>
<evidence type="ECO:0000313" key="5">
    <source>
        <dbReference type="EMBL" id="PMS13963.1"/>
    </source>
</evidence>
<keyword evidence="6" id="KW-1185">Reference proteome</keyword>
<dbReference type="InterPro" id="IPR033424">
    <property type="entry name" value="MASE4"/>
</dbReference>
<dbReference type="CDD" id="cd01949">
    <property type="entry name" value="GGDEF"/>
    <property type="match status" value="1"/>
</dbReference>
<reference evidence="5 6" key="1">
    <citation type="submission" date="2018-01" db="EMBL/GenBank/DDBJ databases">
        <title>Whole genome analyses suggest that Burkholderia sensu lato contains two further novel genera in the rhizoxinica-symbiotica group Mycetohabitans gen. nov., and Trinickia gen. nov.: implications for the evolution of diazotrophy and nodulation in the Burkholderiaceae.</title>
        <authorList>
            <person name="Estrada-de los Santos P."/>
            <person name="Palmer M."/>
            <person name="Chavez-Ramirez B."/>
            <person name="Beukes C."/>
            <person name="Steenkamp E.T."/>
            <person name="Hirsch A.M."/>
            <person name="Manyaka P."/>
            <person name="Maluk M."/>
            <person name="Lafos M."/>
            <person name="Crook M."/>
            <person name="Gross E."/>
            <person name="Simon M.F."/>
            <person name="Bueno dos Reis Junior F."/>
            <person name="Poole P.S."/>
            <person name="Venter S.N."/>
            <person name="James E.K."/>
        </authorList>
    </citation>
    <scope>NUCLEOTIDE SEQUENCE [LARGE SCALE GENOMIC DNA]</scope>
    <source>
        <strain evidence="5 6">GIMN1.004</strain>
    </source>
</reference>
<dbReference type="AlphaFoldDB" id="A0A2N7VAX1"/>
<dbReference type="GO" id="GO:0052621">
    <property type="term" value="F:diguanylate cyclase activity"/>
    <property type="evidence" value="ECO:0007669"/>
    <property type="project" value="UniProtKB-EC"/>
</dbReference>
<dbReference type="GO" id="GO:1902201">
    <property type="term" value="P:negative regulation of bacterial-type flagellum-dependent cell motility"/>
    <property type="evidence" value="ECO:0007669"/>
    <property type="project" value="TreeGrafter"/>
</dbReference>
<dbReference type="GO" id="GO:0005886">
    <property type="term" value="C:plasma membrane"/>
    <property type="evidence" value="ECO:0007669"/>
    <property type="project" value="TreeGrafter"/>
</dbReference>
<dbReference type="SMART" id="SM00267">
    <property type="entry name" value="GGDEF"/>
    <property type="match status" value="1"/>
</dbReference>
<protein>
    <recommendedName>
        <fullName evidence="1">diguanylate cyclase</fullName>
        <ecNumber evidence="1">2.7.7.65</ecNumber>
    </recommendedName>
</protein>
<evidence type="ECO:0000256" key="1">
    <source>
        <dbReference type="ARBA" id="ARBA00012528"/>
    </source>
</evidence>
<dbReference type="PANTHER" id="PTHR45138:SF9">
    <property type="entry name" value="DIGUANYLATE CYCLASE DGCM-RELATED"/>
    <property type="match status" value="1"/>
</dbReference>
<dbReference type="EMBL" id="PNYA01000057">
    <property type="protein sequence ID" value="PMS13963.1"/>
    <property type="molecule type" value="Genomic_DNA"/>
</dbReference>
<keyword evidence="3" id="KW-1133">Transmembrane helix</keyword>
<gene>
    <name evidence="5" type="ORF">C0Z18_32260</name>
</gene>
<feature type="transmembrane region" description="Helical" evidence="3">
    <location>
        <begin position="22"/>
        <end position="42"/>
    </location>
</feature>